<keyword evidence="5" id="KW-0418">Kinase</keyword>
<evidence type="ECO:0000256" key="11">
    <source>
        <dbReference type="SAM" id="MobiDB-lite"/>
    </source>
</evidence>
<evidence type="ECO:0000259" key="12">
    <source>
        <dbReference type="PROSITE" id="PS50011"/>
    </source>
</evidence>
<feature type="region of interest" description="Disordered" evidence="11">
    <location>
        <begin position="270"/>
        <end position="297"/>
    </location>
</feature>
<comment type="catalytic activity">
    <reaction evidence="7">
        <text>L-threonyl-[protein] + ATP = O-phospho-L-threonyl-[protein] + ADP + H(+)</text>
        <dbReference type="Rhea" id="RHEA:46608"/>
        <dbReference type="Rhea" id="RHEA-COMP:11060"/>
        <dbReference type="Rhea" id="RHEA-COMP:11605"/>
        <dbReference type="ChEBI" id="CHEBI:15378"/>
        <dbReference type="ChEBI" id="CHEBI:30013"/>
        <dbReference type="ChEBI" id="CHEBI:30616"/>
        <dbReference type="ChEBI" id="CHEBI:61977"/>
        <dbReference type="ChEBI" id="CHEBI:456216"/>
        <dbReference type="EC" id="2.7.11.1"/>
    </reaction>
</comment>
<evidence type="ECO:0000256" key="3">
    <source>
        <dbReference type="ARBA" id="ARBA00022679"/>
    </source>
</evidence>
<comment type="catalytic activity">
    <reaction evidence="8">
        <text>L-seryl-[protein] + ATP = O-phospho-L-seryl-[protein] + ADP + H(+)</text>
        <dbReference type="Rhea" id="RHEA:17989"/>
        <dbReference type="Rhea" id="RHEA-COMP:9863"/>
        <dbReference type="Rhea" id="RHEA-COMP:11604"/>
        <dbReference type="ChEBI" id="CHEBI:15378"/>
        <dbReference type="ChEBI" id="CHEBI:29999"/>
        <dbReference type="ChEBI" id="CHEBI:30616"/>
        <dbReference type="ChEBI" id="CHEBI:83421"/>
        <dbReference type="ChEBI" id="CHEBI:456216"/>
        <dbReference type="EC" id="2.7.11.1"/>
    </reaction>
</comment>
<proteinExistence type="inferred from homology"/>
<reference evidence="13" key="1">
    <citation type="submission" date="2022-03" db="EMBL/GenBank/DDBJ databases">
        <title>Draft genome sequence of Aduncisulcus paluster, a free-living microaerophilic Fornicata.</title>
        <authorList>
            <person name="Yuyama I."/>
            <person name="Kume K."/>
            <person name="Tamura T."/>
            <person name="Inagaki Y."/>
            <person name="Hashimoto T."/>
        </authorList>
    </citation>
    <scope>NUCLEOTIDE SEQUENCE</scope>
    <source>
        <strain evidence="13">NY0171</strain>
    </source>
</reference>
<evidence type="ECO:0000256" key="2">
    <source>
        <dbReference type="ARBA" id="ARBA00022527"/>
    </source>
</evidence>
<keyword evidence="6 9" id="KW-0067">ATP-binding</keyword>
<feature type="compositionally biased region" description="Basic and acidic residues" evidence="11">
    <location>
        <begin position="343"/>
        <end position="379"/>
    </location>
</feature>
<evidence type="ECO:0000256" key="8">
    <source>
        <dbReference type="ARBA" id="ARBA00048679"/>
    </source>
</evidence>
<dbReference type="Gene3D" id="1.10.510.10">
    <property type="entry name" value="Transferase(Phosphotransferase) domain 1"/>
    <property type="match status" value="1"/>
</dbReference>
<keyword evidence="4 9" id="KW-0547">Nucleotide-binding</keyword>
<feature type="compositionally biased region" description="Basic and acidic residues" evidence="11">
    <location>
        <begin position="390"/>
        <end position="436"/>
    </location>
</feature>
<gene>
    <name evidence="13" type="ORF">ADUPG1_009921</name>
</gene>
<evidence type="ECO:0000256" key="9">
    <source>
        <dbReference type="PROSITE-ProRule" id="PRU10141"/>
    </source>
</evidence>
<dbReference type="PROSITE" id="PS00108">
    <property type="entry name" value="PROTEIN_KINASE_ST"/>
    <property type="match status" value="1"/>
</dbReference>
<dbReference type="InterPro" id="IPR008271">
    <property type="entry name" value="Ser/Thr_kinase_AS"/>
</dbReference>
<feature type="region of interest" description="Disordered" evidence="11">
    <location>
        <begin position="326"/>
        <end position="436"/>
    </location>
</feature>
<dbReference type="EMBL" id="BQXS01011375">
    <property type="protein sequence ID" value="GKT37063.1"/>
    <property type="molecule type" value="Genomic_DNA"/>
</dbReference>
<comment type="caution">
    <text evidence="13">The sequence shown here is derived from an EMBL/GenBank/DDBJ whole genome shotgun (WGS) entry which is preliminary data.</text>
</comment>
<dbReference type="Proteomes" id="UP001057375">
    <property type="component" value="Unassembled WGS sequence"/>
</dbReference>
<dbReference type="PROSITE" id="PS00107">
    <property type="entry name" value="PROTEIN_KINASE_ATP"/>
    <property type="match status" value="1"/>
</dbReference>
<name>A0ABQ5KZE8_9EUKA</name>
<dbReference type="EC" id="2.7.11.1" evidence="1"/>
<comment type="similarity">
    <text evidence="10">Belongs to the protein kinase superfamily.</text>
</comment>
<dbReference type="SMART" id="SM00220">
    <property type="entry name" value="S_TKc"/>
    <property type="match status" value="1"/>
</dbReference>
<evidence type="ECO:0000256" key="6">
    <source>
        <dbReference type="ARBA" id="ARBA00022840"/>
    </source>
</evidence>
<keyword evidence="14" id="KW-1185">Reference proteome</keyword>
<dbReference type="PANTHER" id="PTHR22983:SF6">
    <property type="entry name" value="SERINE_THREONINE-PROTEIN KINASE 36"/>
    <property type="match status" value="1"/>
</dbReference>
<sequence>MKYYTKLQVIGRGSFGEVHRARLNHTGQLVALKYISRSGKTKEELKTLEREILILRKLQHPFIVRQLDSFETADDIVVVTELAQGDLSQILKYDRTIEESEIRLIAYQLVQALSYLHARRVIHRDLKPSNVLVFENRRIKVADFGFARVLSPATLFLTSIKGTPLYMAPEVLTTHRTDTRSDLWSLGCLLYELAVGRPPYVAGTIFALTNKLQRCRPEFPSTISSSLRSILEGLLVPTAEERMTLDQLMQSEFIGNVPLLVSSTALSHRLSSSSEKVPKTHVISSPASKRPGVSASESITSFDGFSLVDDYVDWYEALLQDRKDISSRTHREEEEEEEKKHRKEEEKRRKEEEAEEERRRKEEEEERRRKEEEERRRKEEEEEEEKRKKKEEELKEKRRIEEEEERRRKEEEERIRKEKEEKERKRKEEEEEEGKN</sequence>
<evidence type="ECO:0000256" key="1">
    <source>
        <dbReference type="ARBA" id="ARBA00012513"/>
    </source>
</evidence>
<feature type="domain" description="Protein kinase" evidence="12">
    <location>
        <begin position="4"/>
        <end position="254"/>
    </location>
</feature>
<protein>
    <recommendedName>
        <fullName evidence="1">non-specific serine/threonine protein kinase</fullName>
        <ecNumber evidence="1">2.7.11.1</ecNumber>
    </recommendedName>
</protein>
<evidence type="ECO:0000313" key="13">
    <source>
        <dbReference type="EMBL" id="GKT37063.1"/>
    </source>
</evidence>
<dbReference type="PROSITE" id="PS50011">
    <property type="entry name" value="PROTEIN_KINASE_DOM"/>
    <property type="match status" value="1"/>
</dbReference>
<organism evidence="13 14">
    <name type="scientific">Aduncisulcus paluster</name>
    <dbReference type="NCBI Taxonomy" id="2918883"/>
    <lineage>
        <taxon>Eukaryota</taxon>
        <taxon>Metamonada</taxon>
        <taxon>Carpediemonas-like organisms</taxon>
        <taxon>Aduncisulcus</taxon>
    </lineage>
</organism>
<accession>A0ABQ5KZE8</accession>
<evidence type="ECO:0000313" key="14">
    <source>
        <dbReference type="Proteomes" id="UP001057375"/>
    </source>
</evidence>
<feature type="binding site" evidence="9">
    <location>
        <position position="33"/>
    </location>
    <ligand>
        <name>ATP</name>
        <dbReference type="ChEBI" id="CHEBI:30616"/>
    </ligand>
</feature>
<evidence type="ECO:0000256" key="7">
    <source>
        <dbReference type="ARBA" id="ARBA00047899"/>
    </source>
</evidence>
<evidence type="ECO:0000256" key="10">
    <source>
        <dbReference type="RuleBase" id="RU000304"/>
    </source>
</evidence>
<keyword evidence="3" id="KW-0808">Transferase</keyword>
<dbReference type="SUPFAM" id="SSF56112">
    <property type="entry name" value="Protein kinase-like (PK-like)"/>
    <property type="match status" value="1"/>
</dbReference>
<dbReference type="Pfam" id="PF00069">
    <property type="entry name" value="Pkinase"/>
    <property type="match status" value="1"/>
</dbReference>
<dbReference type="InterPro" id="IPR000719">
    <property type="entry name" value="Prot_kinase_dom"/>
</dbReference>
<dbReference type="InterPro" id="IPR011009">
    <property type="entry name" value="Kinase-like_dom_sf"/>
</dbReference>
<keyword evidence="2 10" id="KW-0723">Serine/threonine-protein kinase</keyword>
<dbReference type="PANTHER" id="PTHR22983">
    <property type="entry name" value="PROTEIN KINASE RELATED"/>
    <property type="match status" value="1"/>
</dbReference>
<evidence type="ECO:0000256" key="5">
    <source>
        <dbReference type="ARBA" id="ARBA00022777"/>
    </source>
</evidence>
<dbReference type="InterPro" id="IPR017441">
    <property type="entry name" value="Protein_kinase_ATP_BS"/>
</dbReference>
<evidence type="ECO:0000256" key="4">
    <source>
        <dbReference type="ARBA" id="ARBA00022741"/>
    </source>
</evidence>